<comment type="similarity">
    <text evidence="1">Belongs to the type-I restriction system S methylase family.</text>
</comment>
<keyword evidence="2" id="KW-0680">Restriction system</keyword>
<evidence type="ECO:0000256" key="2">
    <source>
        <dbReference type="ARBA" id="ARBA00022747"/>
    </source>
</evidence>
<evidence type="ECO:0000313" key="5">
    <source>
        <dbReference type="EMBL" id="SIO04593.1"/>
    </source>
</evidence>
<dbReference type="eggNOG" id="COG0732">
    <property type="taxonomic scope" value="Bacteria"/>
</dbReference>
<dbReference type="PANTHER" id="PTHR30408">
    <property type="entry name" value="TYPE-1 RESTRICTION ENZYME ECOKI SPECIFICITY PROTEIN"/>
    <property type="match status" value="1"/>
</dbReference>
<dbReference type="Pfam" id="PF01420">
    <property type="entry name" value="Methylase_S"/>
    <property type="match status" value="1"/>
</dbReference>
<dbReference type="REBASE" id="193585">
    <property type="entry name" value="S.Ncr49181ORF625P"/>
</dbReference>
<dbReference type="GO" id="GO:0003677">
    <property type="term" value="F:DNA binding"/>
    <property type="evidence" value="ECO:0007669"/>
    <property type="project" value="UniProtKB-KW"/>
</dbReference>
<dbReference type="EMBL" id="FSRO01000001">
    <property type="protein sequence ID" value="SIO04593.1"/>
    <property type="molecule type" value="Genomic_DNA"/>
</dbReference>
<dbReference type="GO" id="GO:0009307">
    <property type="term" value="P:DNA restriction-modification system"/>
    <property type="evidence" value="ECO:0007669"/>
    <property type="project" value="UniProtKB-KW"/>
</dbReference>
<dbReference type="SUPFAM" id="SSF116734">
    <property type="entry name" value="DNA methylase specificity domain"/>
    <property type="match status" value="2"/>
</dbReference>
<gene>
    <name evidence="5" type="ORF">SAMN02743940_0626</name>
</gene>
<dbReference type="AlphaFoldDB" id="A0A1N6GAP2"/>
<sequence length="380" mass="43290">MNALIEKIIDGLKLDRSEWKLVKFGDVAIQQKDSVDRENSELTRYVKGEHMYSEDLHLREWGELADEYLGPAFIRKFEEDDILYGSRRTYLRKVVIAPFDGITSNTTFVIKANEKKIDKRLLPFVMMSEGFAQHSIRNSKGSVNPYVNWKDLSGYEFLLPPKDQQAQLAKLFWSVDNVLQKNINAFRKAIITKQVCFDSGVASSSGKEYVLSKILMPKKSKSLAPHSRSKYIGLEHIESGSFSCTEYGESKDALAQCNLVDSGDLCYSKLRPYLDKAFIADFDAVSTTELLVYGTTLASKKYILYHLHSKPFINFVTGQGFGTKMPRVSHKIIGEYVVKVLDDEKSLLDEMTEYENIEKAFSEKIKSTKILITSLINQVF</sequence>
<proteinExistence type="inferred from homology"/>
<dbReference type="RefSeq" id="WP_051537730.1">
    <property type="nucleotide sequence ID" value="NZ_FSRO01000001.1"/>
</dbReference>
<evidence type="ECO:0000256" key="3">
    <source>
        <dbReference type="ARBA" id="ARBA00023125"/>
    </source>
</evidence>
<reference evidence="5 6" key="1">
    <citation type="submission" date="2016-12" db="EMBL/GenBank/DDBJ databases">
        <authorList>
            <person name="Song W.-J."/>
            <person name="Kurnit D.M."/>
        </authorList>
    </citation>
    <scope>NUCLEOTIDE SEQUENCE [LARGE SCALE GENOMIC DNA]</scope>
    <source>
        <strain evidence="5 6">ATCC 49181</strain>
    </source>
</reference>
<dbReference type="InterPro" id="IPR044946">
    <property type="entry name" value="Restrct_endonuc_typeI_TRD_sf"/>
</dbReference>
<protein>
    <submittedName>
        <fullName evidence="5">Type I restriction enzyme, S subunit</fullName>
    </submittedName>
</protein>
<keyword evidence="6" id="KW-1185">Reference proteome</keyword>
<dbReference type="InterPro" id="IPR000055">
    <property type="entry name" value="Restrct_endonuc_typeI_TRD"/>
</dbReference>
<dbReference type="Gene3D" id="3.90.220.20">
    <property type="entry name" value="DNA methylase specificity domains"/>
    <property type="match status" value="3"/>
</dbReference>
<keyword evidence="3" id="KW-0238">DNA-binding</keyword>
<dbReference type="PANTHER" id="PTHR30408:SF12">
    <property type="entry name" value="TYPE I RESTRICTION ENZYME MJAVIII SPECIFICITY SUBUNIT"/>
    <property type="match status" value="1"/>
</dbReference>
<evidence type="ECO:0000256" key="1">
    <source>
        <dbReference type="ARBA" id="ARBA00010923"/>
    </source>
</evidence>
<feature type="domain" description="Type I restriction modification DNA specificity" evidence="4">
    <location>
        <begin position="17"/>
        <end position="184"/>
    </location>
</feature>
<evidence type="ECO:0000313" key="6">
    <source>
        <dbReference type="Proteomes" id="UP000185062"/>
    </source>
</evidence>
<dbReference type="Proteomes" id="UP000185062">
    <property type="component" value="Unassembled WGS sequence"/>
</dbReference>
<accession>A0A1N6GAP2</accession>
<organism evidence="5 6">
    <name type="scientific">Nitrosomonas cryotolerans ATCC 49181</name>
    <dbReference type="NCBI Taxonomy" id="1131553"/>
    <lineage>
        <taxon>Bacteria</taxon>
        <taxon>Pseudomonadati</taxon>
        <taxon>Pseudomonadota</taxon>
        <taxon>Betaproteobacteria</taxon>
        <taxon>Nitrosomonadales</taxon>
        <taxon>Nitrosomonadaceae</taxon>
        <taxon>Nitrosomonas</taxon>
    </lineage>
</organism>
<evidence type="ECO:0000259" key="4">
    <source>
        <dbReference type="Pfam" id="PF01420"/>
    </source>
</evidence>
<dbReference type="STRING" id="44575.SAMN05216419_10539"/>
<name>A0A1N6GAP2_9PROT</name>
<dbReference type="InterPro" id="IPR052021">
    <property type="entry name" value="Type-I_RS_S_subunit"/>
</dbReference>